<evidence type="ECO:0000259" key="6">
    <source>
        <dbReference type="PROSITE" id="PS50868"/>
    </source>
</evidence>
<evidence type="ECO:0000256" key="2">
    <source>
        <dbReference type="ARBA" id="ARBA00022679"/>
    </source>
</evidence>
<evidence type="ECO:0000259" key="5">
    <source>
        <dbReference type="PROSITE" id="PS50280"/>
    </source>
</evidence>
<organism evidence="7">
    <name type="scientific">Sesamum radiatum</name>
    <name type="common">Black benniseed</name>
    <dbReference type="NCBI Taxonomy" id="300843"/>
    <lineage>
        <taxon>Eukaryota</taxon>
        <taxon>Viridiplantae</taxon>
        <taxon>Streptophyta</taxon>
        <taxon>Embryophyta</taxon>
        <taxon>Tracheophyta</taxon>
        <taxon>Spermatophyta</taxon>
        <taxon>Magnoliopsida</taxon>
        <taxon>eudicotyledons</taxon>
        <taxon>Gunneridae</taxon>
        <taxon>Pentapetalae</taxon>
        <taxon>asterids</taxon>
        <taxon>lamiids</taxon>
        <taxon>Lamiales</taxon>
        <taxon>Pedaliaceae</taxon>
        <taxon>Sesamum</taxon>
    </lineage>
</organism>
<dbReference type="InterPro" id="IPR051357">
    <property type="entry name" value="H3K9_HMTase_SUVAR3-9"/>
</dbReference>
<sequence length="298" mass="33716">MVVQSDPKLSSPNAAPIRRTSERIKKMEAKTSIPQKRTPSTSNGQILLKKTKLSHNHNPQINPDPVHVADNLALSAERNVYTMVTETLRTFNKHYLHFIQAEEKRCAREEADRKTKTKNCSKSKVFRTPKKGWGVRSWDYIPCGAPVCEYIGLLKRTEDLDPAADNTYVFDIDCLQTMKGLDGRESRLRDVSLPSYLQKVDEEVSESVPFCIDAGHTGNIARFINHSCQPNLFVQCMLSSHHDIKLARVILVAADNIPPLKELTYDYGYALDSVMGPDGKIRQMACFCGAQECRKRLY</sequence>
<dbReference type="PANTHER" id="PTHR45660">
    <property type="entry name" value="HISTONE-LYSINE N-METHYLTRANSFERASE SETMAR"/>
    <property type="match status" value="1"/>
</dbReference>
<dbReference type="Gene3D" id="2.170.270.10">
    <property type="entry name" value="SET domain"/>
    <property type="match status" value="1"/>
</dbReference>
<accession>A0AAW2RB19</accession>
<dbReference type="GO" id="GO:0042054">
    <property type="term" value="F:histone methyltransferase activity"/>
    <property type="evidence" value="ECO:0007669"/>
    <property type="project" value="TreeGrafter"/>
</dbReference>
<dbReference type="SUPFAM" id="SSF82199">
    <property type="entry name" value="SET domain"/>
    <property type="match status" value="1"/>
</dbReference>
<dbReference type="AlphaFoldDB" id="A0AAW2RB19"/>
<feature type="compositionally biased region" description="Basic and acidic residues" evidence="4">
    <location>
        <begin position="19"/>
        <end position="29"/>
    </location>
</feature>
<dbReference type="PROSITE" id="PS50280">
    <property type="entry name" value="SET"/>
    <property type="match status" value="1"/>
</dbReference>
<dbReference type="PANTHER" id="PTHR45660:SF94">
    <property type="entry name" value="HISTONE-LYSINE N-METHYLTRANSFERASE, H3 LYSINE-9 SPECIFIC SUVH4"/>
    <property type="match status" value="1"/>
</dbReference>
<proteinExistence type="predicted"/>
<feature type="compositionally biased region" description="Polar residues" evidence="4">
    <location>
        <begin position="32"/>
        <end position="44"/>
    </location>
</feature>
<keyword evidence="1" id="KW-0489">Methyltransferase</keyword>
<comment type="caution">
    <text evidence="7">The sequence shown here is derived from an EMBL/GenBank/DDBJ whole genome shotgun (WGS) entry which is preliminary data.</text>
</comment>
<dbReference type="GO" id="GO:0003690">
    <property type="term" value="F:double-stranded DNA binding"/>
    <property type="evidence" value="ECO:0007669"/>
    <property type="project" value="TreeGrafter"/>
</dbReference>
<dbReference type="Pfam" id="PF00856">
    <property type="entry name" value="SET"/>
    <property type="match status" value="1"/>
</dbReference>
<feature type="region of interest" description="Disordered" evidence="4">
    <location>
        <begin position="1"/>
        <end position="44"/>
    </location>
</feature>
<feature type="domain" description="SET" evidence="5">
    <location>
        <begin position="121"/>
        <end position="268"/>
    </location>
</feature>
<dbReference type="PROSITE" id="PS50868">
    <property type="entry name" value="POST_SET"/>
    <property type="match status" value="1"/>
</dbReference>
<evidence type="ECO:0000256" key="1">
    <source>
        <dbReference type="ARBA" id="ARBA00022603"/>
    </source>
</evidence>
<dbReference type="EMBL" id="JACGWJ010000013">
    <property type="protein sequence ID" value="KAL0377239.1"/>
    <property type="molecule type" value="Genomic_DNA"/>
</dbReference>
<evidence type="ECO:0000313" key="7">
    <source>
        <dbReference type="EMBL" id="KAL0377239.1"/>
    </source>
</evidence>
<keyword evidence="3" id="KW-0949">S-adenosyl-L-methionine</keyword>
<dbReference type="GO" id="GO:0032259">
    <property type="term" value="P:methylation"/>
    <property type="evidence" value="ECO:0007669"/>
    <property type="project" value="UniProtKB-KW"/>
</dbReference>
<dbReference type="InterPro" id="IPR001214">
    <property type="entry name" value="SET_dom"/>
</dbReference>
<name>A0AAW2RB19_SESRA</name>
<feature type="domain" description="Post-SET" evidence="6">
    <location>
        <begin position="282"/>
        <end position="298"/>
    </location>
</feature>
<keyword evidence="2" id="KW-0808">Transferase</keyword>
<reference evidence="7" key="1">
    <citation type="submission" date="2020-06" db="EMBL/GenBank/DDBJ databases">
        <authorList>
            <person name="Li T."/>
            <person name="Hu X."/>
            <person name="Zhang T."/>
            <person name="Song X."/>
            <person name="Zhang H."/>
            <person name="Dai N."/>
            <person name="Sheng W."/>
            <person name="Hou X."/>
            <person name="Wei L."/>
        </authorList>
    </citation>
    <scope>NUCLEOTIDE SEQUENCE</scope>
    <source>
        <strain evidence="7">G02</strain>
        <tissue evidence="7">Leaf</tissue>
    </source>
</reference>
<evidence type="ECO:0000256" key="3">
    <source>
        <dbReference type="ARBA" id="ARBA00022691"/>
    </source>
</evidence>
<evidence type="ECO:0000256" key="4">
    <source>
        <dbReference type="SAM" id="MobiDB-lite"/>
    </source>
</evidence>
<protein>
    <submittedName>
        <fullName evidence="7">Histone-lysine N-methyltransferase, H3 lysine-9 specific SUVH4</fullName>
    </submittedName>
</protein>
<gene>
    <name evidence="7" type="ORF">Sradi_3029400</name>
</gene>
<dbReference type="InterPro" id="IPR046341">
    <property type="entry name" value="SET_dom_sf"/>
</dbReference>
<reference evidence="7" key="2">
    <citation type="journal article" date="2024" name="Plant">
        <title>Genomic evolution and insights into agronomic trait innovations of Sesamum species.</title>
        <authorList>
            <person name="Miao H."/>
            <person name="Wang L."/>
            <person name="Qu L."/>
            <person name="Liu H."/>
            <person name="Sun Y."/>
            <person name="Le M."/>
            <person name="Wang Q."/>
            <person name="Wei S."/>
            <person name="Zheng Y."/>
            <person name="Lin W."/>
            <person name="Duan Y."/>
            <person name="Cao H."/>
            <person name="Xiong S."/>
            <person name="Wang X."/>
            <person name="Wei L."/>
            <person name="Li C."/>
            <person name="Ma Q."/>
            <person name="Ju M."/>
            <person name="Zhao R."/>
            <person name="Li G."/>
            <person name="Mu C."/>
            <person name="Tian Q."/>
            <person name="Mei H."/>
            <person name="Zhang T."/>
            <person name="Gao T."/>
            <person name="Zhang H."/>
        </authorList>
    </citation>
    <scope>NUCLEOTIDE SEQUENCE</scope>
    <source>
        <strain evidence="7">G02</strain>
    </source>
</reference>
<dbReference type="SMART" id="SM00317">
    <property type="entry name" value="SET"/>
    <property type="match status" value="1"/>
</dbReference>
<dbReference type="InterPro" id="IPR003616">
    <property type="entry name" value="Post-SET_dom"/>
</dbReference>